<keyword evidence="3" id="KW-1185">Reference proteome</keyword>
<dbReference type="AlphaFoldDB" id="A0A5B7J0J7"/>
<name>A0A5B7J0J7_PORTR</name>
<accession>A0A5B7J0J7</accession>
<evidence type="ECO:0000313" key="2">
    <source>
        <dbReference type="EMBL" id="MPC88099.1"/>
    </source>
</evidence>
<evidence type="ECO:0000313" key="3">
    <source>
        <dbReference type="Proteomes" id="UP000324222"/>
    </source>
</evidence>
<feature type="region of interest" description="Disordered" evidence="1">
    <location>
        <begin position="1"/>
        <end position="25"/>
    </location>
</feature>
<evidence type="ECO:0000256" key="1">
    <source>
        <dbReference type="SAM" id="MobiDB-lite"/>
    </source>
</evidence>
<dbReference type="EMBL" id="VSRR010076631">
    <property type="protein sequence ID" value="MPC88099.1"/>
    <property type="molecule type" value="Genomic_DNA"/>
</dbReference>
<proteinExistence type="predicted"/>
<comment type="caution">
    <text evidence="2">The sequence shown here is derived from an EMBL/GenBank/DDBJ whole genome shotgun (WGS) entry which is preliminary data.</text>
</comment>
<dbReference type="Proteomes" id="UP000324222">
    <property type="component" value="Unassembled WGS sequence"/>
</dbReference>
<feature type="compositionally biased region" description="Low complexity" evidence="1">
    <location>
        <begin position="37"/>
        <end position="50"/>
    </location>
</feature>
<sequence>MGLVCSGRCGQDAVGPEPTAHTPTARRTIDKGIVAAAAAPNTPNDAAGNPDRGVRGEGSISKGDSNQLLGDANQSEEETVMPARTIMVGESPSHPVPGKSSSLISSVSLP</sequence>
<gene>
    <name evidence="2" type="ORF">E2C01_082991</name>
</gene>
<feature type="compositionally biased region" description="Low complexity" evidence="1">
    <location>
        <begin position="100"/>
        <end position="110"/>
    </location>
</feature>
<feature type="region of interest" description="Disordered" evidence="1">
    <location>
        <begin position="37"/>
        <end position="110"/>
    </location>
</feature>
<organism evidence="2 3">
    <name type="scientific">Portunus trituberculatus</name>
    <name type="common">Swimming crab</name>
    <name type="synonym">Neptunus trituberculatus</name>
    <dbReference type="NCBI Taxonomy" id="210409"/>
    <lineage>
        <taxon>Eukaryota</taxon>
        <taxon>Metazoa</taxon>
        <taxon>Ecdysozoa</taxon>
        <taxon>Arthropoda</taxon>
        <taxon>Crustacea</taxon>
        <taxon>Multicrustacea</taxon>
        <taxon>Malacostraca</taxon>
        <taxon>Eumalacostraca</taxon>
        <taxon>Eucarida</taxon>
        <taxon>Decapoda</taxon>
        <taxon>Pleocyemata</taxon>
        <taxon>Brachyura</taxon>
        <taxon>Eubrachyura</taxon>
        <taxon>Portunoidea</taxon>
        <taxon>Portunidae</taxon>
        <taxon>Portuninae</taxon>
        <taxon>Portunus</taxon>
    </lineage>
</organism>
<protein>
    <submittedName>
        <fullName evidence="2">Uncharacterized protein</fullName>
    </submittedName>
</protein>
<reference evidence="2 3" key="1">
    <citation type="submission" date="2019-05" db="EMBL/GenBank/DDBJ databases">
        <title>Another draft genome of Portunus trituberculatus and its Hox gene families provides insights of decapod evolution.</title>
        <authorList>
            <person name="Jeong J.-H."/>
            <person name="Song I."/>
            <person name="Kim S."/>
            <person name="Choi T."/>
            <person name="Kim D."/>
            <person name="Ryu S."/>
            <person name="Kim W."/>
        </authorList>
    </citation>
    <scope>NUCLEOTIDE SEQUENCE [LARGE SCALE GENOMIC DNA]</scope>
    <source>
        <tissue evidence="2">Muscle</tissue>
    </source>
</reference>